<feature type="compositionally biased region" description="Polar residues" evidence="2">
    <location>
        <begin position="126"/>
        <end position="138"/>
    </location>
</feature>
<evidence type="ECO:0000313" key="4">
    <source>
        <dbReference type="Proteomes" id="UP000327157"/>
    </source>
</evidence>
<keyword evidence="1" id="KW-0287">Flowering</keyword>
<proteinExistence type="inferred from homology"/>
<keyword evidence="1" id="KW-0221">Differentiation</keyword>
<comment type="similarity">
    <text evidence="1">Belongs to the Frigida family.</text>
</comment>
<evidence type="ECO:0000313" key="3">
    <source>
        <dbReference type="EMBL" id="KAB2594646.1"/>
    </source>
</evidence>
<accession>A0A5N5EUU2</accession>
<dbReference type="AlphaFoldDB" id="A0A5N5EUU2"/>
<reference evidence="3 4" key="1">
    <citation type="submission" date="2019-09" db="EMBL/GenBank/DDBJ databases">
        <authorList>
            <person name="Ou C."/>
        </authorList>
    </citation>
    <scope>NUCLEOTIDE SEQUENCE [LARGE SCALE GENOMIC DNA]</scope>
    <source>
        <strain evidence="3">S2</strain>
        <tissue evidence="3">Leaf</tissue>
    </source>
</reference>
<evidence type="ECO:0000256" key="1">
    <source>
        <dbReference type="RuleBase" id="RU364012"/>
    </source>
</evidence>
<gene>
    <name evidence="3" type="ORF">D8674_030096</name>
</gene>
<name>A0A5N5EUU2_9ROSA</name>
<protein>
    <recommendedName>
        <fullName evidence="1">FRIGIDA-like protein</fullName>
    </recommendedName>
</protein>
<organism evidence="3 4">
    <name type="scientific">Pyrus ussuriensis x Pyrus communis</name>
    <dbReference type="NCBI Taxonomy" id="2448454"/>
    <lineage>
        <taxon>Eukaryota</taxon>
        <taxon>Viridiplantae</taxon>
        <taxon>Streptophyta</taxon>
        <taxon>Embryophyta</taxon>
        <taxon>Tracheophyta</taxon>
        <taxon>Spermatophyta</taxon>
        <taxon>Magnoliopsida</taxon>
        <taxon>eudicotyledons</taxon>
        <taxon>Gunneridae</taxon>
        <taxon>Pentapetalae</taxon>
        <taxon>rosids</taxon>
        <taxon>fabids</taxon>
        <taxon>Rosales</taxon>
        <taxon>Rosaceae</taxon>
        <taxon>Amygdaloideae</taxon>
        <taxon>Maleae</taxon>
        <taxon>Pyrus</taxon>
    </lineage>
</organism>
<dbReference type="EMBL" id="SMOL01000781">
    <property type="protein sequence ID" value="KAB2594646.1"/>
    <property type="molecule type" value="Genomic_DNA"/>
</dbReference>
<keyword evidence="1" id="KW-0217">Developmental protein</keyword>
<reference evidence="4" key="2">
    <citation type="submission" date="2019-10" db="EMBL/GenBank/DDBJ databases">
        <title>A de novo genome assembly of a pear dwarfing rootstock.</title>
        <authorList>
            <person name="Wang F."/>
            <person name="Wang J."/>
            <person name="Li S."/>
            <person name="Zhang Y."/>
            <person name="Fang M."/>
            <person name="Ma L."/>
            <person name="Zhao Y."/>
            <person name="Jiang S."/>
        </authorList>
    </citation>
    <scope>NUCLEOTIDE SEQUENCE [LARGE SCALE GENOMIC DNA]</scope>
</reference>
<evidence type="ECO:0000256" key="2">
    <source>
        <dbReference type="SAM" id="MobiDB-lite"/>
    </source>
</evidence>
<dbReference type="GO" id="GO:0030154">
    <property type="term" value="P:cell differentiation"/>
    <property type="evidence" value="ECO:0007669"/>
    <property type="project" value="UniProtKB-KW"/>
</dbReference>
<dbReference type="GO" id="GO:0009908">
    <property type="term" value="P:flower development"/>
    <property type="evidence" value="ECO:0007669"/>
    <property type="project" value="UniProtKB-KW"/>
</dbReference>
<reference evidence="3 4" key="3">
    <citation type="submission" date="2019-11" db="EMBL/GenBank/DDBJ databases">
        <title>A de novo genome assembly of a pear dwarfing rootstock.</title>
        <authorList>
            <person name="Wang F."/>
            <person name="Wang J."/>
            <person name="Li S."/>
            <person name="Zhang Y."/>
            <person name="Fang M."/>
            <person name="Ma L."/>
            <person name="Zhao Y."/>
            <person name="Jiang S."/>
        </authorList>
    </citation>
    <scope>NUCLEOTIDE SEQUENCE [LARGE SCALE GENOMIC DNA]</scope>
    <source>
        <strain evidence="3">S2</strain>
        <tissue evidence="3">Leaf</tissue>
    </source>
</reference>
<comment type="caution">
    <text evidence="3">The sequence shown here is derived from an EMBL/GenBank/DDBJ whole genome shotgun (WGS) entry which is preliminary data.</text>
</comment>
<dbReference type="InterPro" id="IPR012474">
    <property type="entry name" value="Frigida"/>
</dbReference>
<keyword evidence="4" id="KW-1185">Reference proteome</keyword>
<dbReference type="Proteomes" id="UP000327157">
    <property type="component" value="Chromosome 7"/>
</dbReference>
<sequence length="173" mass="19452">MRRNGWRWKMRPWMKWAGAESGWGLSNGVSMARGRCPFAIKDGFWRFVTAKKKALEALRSQMPLALGDYADPAKFVLEVISEVFLVDNKVEMSDMGCAEERGCREKNGREGVGGGRRRQNPAHTGVTRSPTRQPTASSPRAEPFQEAEGPQKRPRVGPNAETHARRTQKLNEI</sequence>
<feature type="region of interest" description="Disordered" evidence="2">
    <location>
        <begin position="105"/>
        <end position="173"/>
    </location>
</feature>
<dbReference type="Pfam" id="PF07899">
    <property type="entry name" value="Frigida"/>
    <property type="match status" value="1"/>
</dbReference>